<dbReference type="HOGENOM" id="CLU_2852154_0_0_1"/>
<dbReference type="EMBL" id="ABJB010494538">
    <property type="status" value="NOT_ANNOTATED_CDS"/>
    <property type="molecule type" value="Genomic_DNA"/>
</dbReference>
<proteinExistence type="predicted"/>
<sequence>MVNYVGLRGGDAVVHAGTVGRGDESGSHGNTGGGGGGESNTMTVSTVAAEGESTAIAAVASDEAG</sequence>
<dbReference type="EMBL" id="DS636221">
    <property type="protein sequence ID" value="EEC01540.1"/>
    <property type="molecule type" value="Genomic_DNA"/>
</dbReference>
<protein>
    <submittedName>
        <fullName evidence="2 3">Uncharacterized protein</fullName>
    </submittedName>
</protein>
<dbReference type="AlphaFoldDB" id="B7P4L8"/>
<evidence type="ECO:0000313" key="2">
    <source>
        <dbReference type="EMBL" id="EEC01540.1"/>
    </source>
</evidence>
<accession>B7P4L8</accession>
<dbReference type="PaxDb" id="6945-B7P4L8"/>
<evidence type="ECO:0000313" key="4">
    <source>
        <dbReference type="Proteomes" id="UP000001555"/>
    </source>
</evidence>
<dbReference type="Proteomes" id="UP000001555">
    <property type="component" value="Unassembled WGS sequence"/>
</dbReference>
<feature type="compositionally biased region" description="Gly residues" evidence="1">
    <location>
        <begin position="29"/>
        <end position="38"/>
    </location>
</feature>
<evidence type="ECO:0000256" key="1">
    <source>
        <dbReference type="SAM" id="MobiDB-lite"/>
    </source>
</evidence>
<dbReference type="EnsemblMetazoa" id="ISCW001143-RA">
    <property type="protein sequence ID" value="ISCW001143-PA"/>
    <property type="gene ID" value="ISCW001143"/>
</dbReference>
<gene>
    <name evidence="2" type="ORF">IscW_ISCW001143</name>
</gene>
<keyword evidence="4" id="KW-1185">Reference proteome</keyword>
<dbReference type="InParanoid" id="B7P4L8"/>
<feature type="region of interest" description="Disordered" evidence="1">
    <location>
        <begin position="16"/>
        <end position="43"/>
    </location>
</feature>
<dbReference type="VEuPathDB" id="VectorBase:ISCI001143"/>
<name>B7P4L8_IXOSC</name>
<dbReference type="VEuPathDB" id="VectorBase:ISCW001143"/>
<reference evidence="3" key="2">
    <citation type="submission" date="2020-05" db="UniProtKB">
        <authorList>
            <consortium name="EnsemblMetazoa"/>
        </authorList>
    </citation>
    <scope>IDENTIFICATION</scope>
    <source>
        <strain evidence="3">wikel</strain>
    </source>
</reference>
<evidence type="ECO:0000313" key="3">
    <source>
        <dbReference type="EnsemblMetazoa" id="ISCW001143-PA"/>
    </source>
</evidence>
<reference evidence="2 4" key="1">
    <citation type="submission" date="2008-03" db="EMBL/GenBank/DDBJ databases">
        <title>Annotation of Ixodes scapularis.</title>
        <authorList>
            <consortium name="Ixodes scapularis Genome Project Consortium"/>
            <person name="Caler E."/>
            <person name="Hannick L.I."/>
            <person name="Bidwell S."/>
            <person name="Joardar V."/>
            <person name="Thiagarajan M."/>
            <person name="Amedeo P."/>
            <person name="Galinsky K.J."/>
            <person name="Schobel S."/>
            <person name="Inman J."/>
            <person name="Hostetler J."/>
            <person name="Miller J."/>
            <person name="Hammond M."/>
            <person name="Megy K."/>
            <person name="Lawson D."/>
            <person name="Kodira C."/>
            <person name="Sutton G."/>
            <person name="Meyer J."/>
            <person name="Hill C.A."/>
            <person name="Birren B."/>
            <person name="Nene V."/>
            <person name="Collins F."/>
            <person name="Alarcon-Chaidez F."/>
            <person name="Wikel S."/>
            <person name="Strausberg R."/>
        </authorList>
    </citation>
    <scope>NUCLEOTIDE SEQUENCE [LARGE SCALE GENOMIC DNA]</scope>
    <source>
        <strain evidence="4">Wikel</strain>
        <strain evidence="2">Wikel colony</strain>
    </source>
</reference>
<organism>
    <name type="scientific">Ixodes scapularis</name>
    <name type="common">Black-legged tick</name>
    <name type="synonym">Deer tick</name>
    <dbReference type="NCBI Taxonomy" id="6945"/>
    <lineage>
        <taxon>Eukaryota</taxon>
        <taxon>Metazoa</taxon>
        <taxon>Ecdysozoa</taxon>
        <taxon>Arthropoda</taxon>
        <taxon>Chelicerata</taxon>
        <taxon>Arachnida</taxon>
        <taxon>Acari</taxon>
        <taxon>Parasitiformes</taxon>
        <taxon>Ixodida</taxon>
        <taxon>Ixodoidea</taxon>
        <taxon>Ixodidae</taxon>
        <taxon>Ixodinae</taxon>
        <taxon>Ixodes</taxon>
    </lineage>
</organism>